<dbReference type="GO" id="GO:0005783">
    <property type="term" value="C:endoplasmic reticulum"/>
    <property type="evidence" value="ECO:0007669"/>
    <property type="project" value="TreeGrafter"/>
</dbReference>
<name>A0A167LLL1_CALVF</name>
<dbReference type="Pfam" id="PF05024">
    <property type="entry name" value="Gpi1"/>
    <property type="match status" value="1"/>
</dbReference>
<evidence type="ECO:0000256" key="1">
    <source>
        <dbReference type="SAM" id="Phobius"/>
    </source>
</evidence>
<feature type="transmembrane region" description="Helical" evidence="1">
    <location>
        <begin position="169"/>
        <end position="193"/>
    </location>
</feature>
<dbReference type="STRING" id="1330018.A0A167LLL1"/>
<dbReference type="OrthoDB" id="70250at2759"/>
<dbReference type="InterPro" id="IPR007720">
    <property type="entry name" value="PigQ/GPI1"/>
</dbReference>
<keyword evidence="3" id="KW-1185">Reference proteome</keyword>
<evidence type="ECO:0000313" key="2">
    <source>
        <dbReference type="EMBL" id="KZO95819.1"/>
    </source>
</evidence>
<protein>
    <submittedName>
        <fullName evidence="2">Gpi1-domain-containing protein</fullName>
    </submittedName>
</protein>
<dbReference type="AlphaFoldDB" id="A0A167LLL1"/>
<keyword evidence="1" id="KW-0812">Transmembrane</keyword>
<reference evidence="2 3" key="1">
    <citation type="journal article" date="2016" name="Mol. Biol. Evol.">
        <title>Comparative Genomics of Early-Diverging Mushroom-Forming Fungi Provides Insights into the Origins of Lignocellulose Decay Capabilities.</title>
        <authorList>
            <person name="Nagy L.G."/>
            <person name="Riley R."/>
            <person name="Tritt A."/>
            <person name="Adam C."/>
            <person name="Daum C."/>
            <person name="Floudas D."/>
            <person name="Sun H."/>
            <person name="Yadav J.S."/>
            <person name="Pangilinan J."/>
            <person name="Larsson K.H."/>
            <person name="Matsuura K."/>
            <person name="Barry K."/>
            <person name="Labutti K."/>
            <person name="Kuo R."/>
            <person name="Ohm R.A."/>
            <person name="Bhattacharya S.S."/>
            <person name="Shirouzu T."/>
            <person name="Yoshinaga Y."/>
            <person name="Martin F.M."/>
            <person name="Grigoriev I.V."/>
            <person name="Hibbett D.S."/>
        </authorList>
    </citation>
    <scope>NUCLEOTIDE SEQUENCE [LARGE SCALE GENOMIC DNA]</scope>
    <source>
        <strain evidence="2 3">TUFC12733</strain>
    </source>
</reference>
<dbReference type="GO" id="GO:0016020">
    <property type="term" value="C:membrane"/>
    <property type="evidence" value="ECO:0007669"/>
    <property type="project" value="InterPro"/>
</dbReference>
<feature type="transmembrane region" description="Helical" evidence="1">
    <location>
        <begin position="257"/>
        <end position="281"/>
    </location>
</feature>
<keyword evidence="1" id="KW-0472">Membrane</keyword>
<proteinExistence type="predicted"/>
<dbReference type="Proteomes" id="UP000076738">
    <property type="component" value="Unassembled WGS sequence"/>
</dbReference>
<feature type="transmembrane region" description="Helical" evidence="1">
    <location>
        <begin position="138"/>
        <end position="157"/>
    </location>
</feature>
<sequence>MILVAKYRAVQQLDTRLEQATFLPSQFHVVHRLPRTDIAYSAAQYISFYNCIWLVLNDIIVGVAIGAFLNENAEYLGRLLWFYAKVYAVDLVRDTLFWLDDWPVGLKLNTELSRFICLCFVGLTGVFEDCLNLLAPHFPLVIYLIGSSGMLGLTMSLSLVSDLLSLLSLPLYLCYMTATTVFSSQLSAAYSLFNIFRGKLYFLAFPNCNQYNILRNRVDSMEYDLDQVLLGTILFTLVAFLFPTILAYYAFFASVRIAIILIHAMLETSLAFMNHFPLFVLMLRIKDPARLPGGIHFDILTPKDHPTVLLNTPIAFSQIFFQHFLLWSRLSAHYHPIRLLKCLVSGVVISPIPRYSIRYSMIPQQGNPHQSDIRDKVKVE</sequence>
<dbReference type="PANTHER" id="PTHR21329:SF3">
    <property type="entry name" value="PHOSPHATIDYLINOSITOL N-ACETYLGLUCOSAMINYLTRANSFERASE SUBUNIT Q"/>
    <property type="match status" value="1"/>
</dbReference>
<organism evidence="2 3">
    <name type="scientific">Calocera viscosa (strain TUFC12733)</name>
    <dbReference type="NCBI Taxonomy" id="1330018"/>
    <lineage>
        <taxon>Eukaryota</taxon>
        <taxon>Fungi</taxon>
        <taxon>Dikarya</taxon>
        <taxon>Basidiomycota</taxon>
        <taxon>Agaricomycotina</taxon>
        <taxon>Dacrymycetes</taxon>
        <taxon>Dacrymycetales</taxon>
        <taxon>Dacrymycetaceae</taxon>
        <taxon>Calocera</taxon>
    </lineage>
</organism>
<feature type="transmembrane region" description="Helical" evidence="1">
    <location>
        <begin position="228"/>
        <end position="251"/>
    </location>
</feature>
<evidence type="ECO:0000313" key="3">
    <source>
        <dbReference type="Proteomes" id="UP000076738"/>
    </source>
</evidence>
<accession>A0A167LLL1</accession>
<dbReference type="PANTHER" id="PTHR21329">
    <property type="entry name" value="PHOSPHATIDYLINOSITOL N-ACETYLGLUCOSAMINYLTRANSFERASE SUBUNIT Q-RELATED"/>
    <property type="match status" value="1"/>
</dbReference>
<feature type="transmembrane region" description="Helical" evidence="1">
    <location>
        <begin position="48"/>
        <end position="69"/>
    </location>
</feature>
<gene>
    <name evidence="2" type="ORF">CALVIDRAFT_482204</name>
</gene>
<dbReference type="EMBL" id="KV417287">
    <property type="protein sequence ID" value="KZO95819.1"/>
    <property type="molecule type" value="Genomic_DNA"/>
</dbReference>
<dbReference type="GO" id="GO:0006506">
    <property type="term" value="P:GPI anchor biosynthetic process"/>
    <property type="evidence" value="ECO:0007669"/>
    <property type="project" value="InterPro"/>
</dbReference>
<keyword evidence="1" id="KW-1133">Transmembrane helix</keyword>